<dbReference type="CDD" id="cd00353">
    <property type="entry name" value="Ribosomal_S15p_S13e"/>
    <property type="match status" value="1"/>
</dbReference>
<protein>
    <submittedName>
        <fullName evidence="6">Ribosomal S13/S15 N-terminal domain-containing protein</fullName>
    </submittedName>
</protein>
<dbReference type="InterPro" id="IPR012606">
    <property type="entry name" value="Ribosomal_uS15_N"/>
</dbReference>
<name>A0A5C5FK93_9BASI</name>
<organism evidence="6 7">
    <name type="scientific">Rhodotorula diobovata</name>
    <dbReference type="NCBI Taxonomy" id="5288"/>
    <lineage>
        <taxon>Eukaryota</taxon>
        <taxon>Fungi</taxon>
        <taxon>Dikarya</taxon>
        <taxon>Basidiomycota</taxon>
        <taxon>Pucciniomycotina</taxon>
        <taxon>Microbotryomycetes</taxon>
        <taxon>Sporidiobolales</taxon>
        <taxon>Sporidiobolaceae</taxon>
        <taxon>Rhodotorula</taxon>
    </lineage>
</organism>
<dbReference type="SUPFAM" id="SSF47060">
    <property type="entry name" value="S15/NS1 RNA-binding domain"/>
    <property type="match status" value="1"/>
</dbReference>
<gene>
    <name evidence="6" type="ORF">DMC30DRAFT_345134</name>
</gene>
<comment type="caution">
    <text evidence="6">The sequence shown here is derived from an EMBL/GenBank/DDBJ whole genome shotgun (WGS) entry which is preliminary data.</text>
</comment>
<dbReference type="GO" id="GO:0070181">
    <property type="term" value="F:small ribosomal subunit rRNA binding"/>
    <property type="evidence" value="ECO:0007669"/>
    <property type="project" value="TreeGrafter"/>
</dbReference>
<reference evidence="6 7" key="1">
    <citation type="submission" date="2019-03" db="EMBL/GenBank/DDBJ databases">
        <title>Rhodosporidium diobovatum UCD-FST 08-225 genome sequencing, assembly, and annotation.</title>
        <authorList>
            <person name="Fakankun I.U."/>
            <person name="Fristensky B."/>
            <person name="Levin D.B."/>
        </authorList>
    </citation>
    <scope>NUCLEOTIDE SEQUENCE [LARGE SCALE GENOMIC DNA]</scope>
    <source>
        <strain evidence="6 7">UCD-FST 08-225</strain>
    </source>
</reference>
<evidence type="ECO:0000256" key="3">
    <source>
        <dbReference type="ARBA" id="ARBA00023274"/>
    </source>
</evidence>
<dbReference type="PANTHER" id="PTHR11885:SF6">
    <property type="entry name" value="SMALL RIBOSOMAL SUBUNIT PROTEIN US15"/>
    <property type="match status" value="1"/>
</dbReference>
<comment type="similarity">
    <text evidence="1 4">Belongs to the universal ribosomal protein uS15 family.</text>
</comment>
<dbReference type="Gene3D" id="1.10.287.10">
    <property type="entry name" value="S15/NS1, RNA-binding"/>
    <property type="match status" value="1"/>
</dbReference>
<keyword evidence="2 4" id="KW-0689">Ribosomal protein</keyword>
<evidence type="ECO:0000256" key="2">
    <source>
        <dbReference type="ARBA" id="ARBA00022980"/>
    </source>
</evidence>
<feature type="domain" description="Small ribosomal subunit protein uS15 N-terminal" evidence="5">
    <location>
        <begin position="1"/>
        <end position="60"/>
    </location>
</feature>
<dbReference type="FunFam" id="1.10.287.10:FF:000003">
    <property type="entry name" value="40S ribosomal protein S13"/>
    <property type="match status" value="1"/>
</dbReference>
<evidence type="ECO:0000256" key="1">
    <source>
        <dbReference type="ARBA" id="ARBA00008434"/>
    </source>
</evidence>
<dbReference type="GO" id="GO:0003735">
    <property type="term" value="F:structural constituent of ribosome"/>
    <property type="evidence" value="ECO:0007669"/>
    <property type="project" value="InterPro"/>
</dbReference>
<dbReference type="InterPro" id="IPR023029">
    <property type="entry name" value="Ribosomal_uS15_arc_euk"/>
</dbReference>
<sequence length="140" mass="16172">MGRMHNPHKGISDSALPYKRTAPRWLKTSPEQVKEQIFRMARKGKKPSEIGSILRDAHGVAQVMAITGSKVLRILKMGGLAPQIPEDLWCLVKKAVTVRKHLERNRQDKDAKFRLILIESRIHRLARYYRKMSQLPPQLE</sequence>
<dbReference type="EMBL" id="SOZI01000234">
    <property type="protein sequence ID" value="TNY17170.1"/>
    <property type="molecule type" value="Genomic_DNA"/>
</dbReference>
<dbReference type="OrthoDB" id="623277at2759"/>
<dbReference type="InterPro" id="IPR009068">
    <property type="entry name" value="uS15_NS1_RNA-bd_sf"/>
</dbReference>
<dbReference type="Pfam" id="PF08069">
    <property type="entry name" value="Ribosomal_S13_N"/>
    <property type="match status" value="1"/>
</dbReference>
<dbReference type="GO" id="GO:0022627">
    <property type="term" value="C:cytosolic small ribosomal subunit"/>
    <property type="evidence" value="ECO:0007669"/>
    <property type="project" value="TreeGrafter"/>
</dbReference>
<evidence type="ECO:0000259" key="5">
    <source>
        <dbReference type="SMART" id="SM01386"/>
    </source>
</evidence>
<feature type="non-terminal residue" evidence="6">
    <location>
        <position position="140"/>
    </location>
</feature>
<accession>A0A5C5FK93</accession>
<dbReference type="GO" id="GO:0005730">
    <property type="term" value="C:nucleolus"/>
    <property type="evidence" value="ECO:0007669"/>
    <property type="project" value="TreeGrafter"/>
</dbReference>
<keyword evidence="7" id="KW-1185">Reference proteome</keyword>
<dbReference type="PROSITE" id="PS00362">
    <property type="entry name" value="RIBOSOMAL_S15"/>
    <property type="match status" value="1"/>
</dbReference>
<proteinExistence type="inferred from homology"/>
<evidence type="ECO:0000313" key="6">
    <source>
        <dbReference type="EMBL" id="TNY17170.1"/>
    </source>
</evidence>
<dbReference type="InterPro" id="IPR000589">
    <property type="entry name" value="Ribosomal_uS15"/>
</dbReference>
<evidence type="ECO:0000313" key="7">
    <source>
        <dbReference type="Proteomes" id="UP000311382"/>
    </source>
</evidence>
<dbReference type="SMART" id="SM01386">
    <property type="entry name" value="Ribosomal_S13_N"/>
    <property type="match status" value="1"/>
</dbReference>
<dbReference type="GO" id="GO:0006412">
    <property type="term" value="P:translation"/>
    <property type="evidence" value="ECO:0007669"/>
    <property type="project" value="InterPro"/>
</dbReference>
<dbReference type="Proteomes" id="UP000311382">
    <property type="component" value="Unassembled WGS sequence"/>
</dbReference>
<evidence type="ECO:0000256" key="4">
    <source>
        <dbReference type="RuleBase" id="RU003919"/>
    </source>
</evidence>
<dbReference type="PANTHER" id="PTHR11885">
    <property type="entry name" value="RIBOSOMAL PROTEIN S15P/S13E"/>
    <property type="match status" value="1"/>
</dbReference>
<dbReference type="Gene3D" id="4.10.860.130">
    <property type="match status" value="1"/>
</dbReference>
<dbReference type="AlphaFoldDB" id="A0A5C5FK93"/>
<dbReference type="Pfam" id="PF00312">
    <property type="entry name" value="Ribosomal_S15"/>
    <property type="match status" value="1"/>
</dbReference>
<keyword evidence="3 4" id="KW-0687">Ribonucleoprotein</keyword>
<dbReference type="SMART" id="SM01387">
    <property type="entry name" value="Ribosomal_S15"/>
    <property type="match status" value="1"/>
</dbReference>
<dbReference type="STRING" id="5288.A0A5C5FK93"/>
<dbReference type="FunFam" id="4.10.860.130:FF:000001">
    <property type="entry name" value="40S ribosomal protein S13"/>
    <property type="match status" value="1"/>
</dbReference>